<organism evidence="1 2">
    <name type="scientific">Linum trigynum</name>
    <dbReference type="NCBI Taxonomy" id="586398"/>
    <lineage>
        <taxon>Eukaryota</taxon>
        <taxon>Viridiplantae</taxon>
        <taxon>Streptophyta</taxon>
        <taxon>Embryophyta</taxon>
        <taxon>Tracheophyta</taxon>
        <taxon>Spermatophyta</taxon>
        <taxon>Magnoliopsida</taxon>
        <taxon>eudicotyledons</taxon>
        <taxon>Gunneridae</taxon>
        <taxon>Pentapetalae</taxon>
        <taxon>rosids</taxon>
        <taxon>fabids</taxon>
        <taxon>Malpighiales</taxon>
        <taxon>Linaceae</taxon>
        <taxon>Linum</taxon>
    </lineage>
</organism>
<sequence>MRHDVDVSELDSCLRVKDMLFPYSEPIVFRTMHPLDSMLAYFSVENVILECDFRAKRLNLVSECEHEGNRRDCLNVSPVVLPLWPTPLPALWA</sequence>
<dbReference type="EMBL" id="OZ034814">
    <property type="protein sequence ID" value="CAL1363172.1"/>
    <property type="molecule type" value="Genomic_DNA"/>
</dbReference>
<name>A0AAV2D148_9ROSI</name>
<protein>
    <submittedName>
        <fullName evidence="1">Uncharacterized protein</fullName>
    </submittedName>
</protein>
<accession>A0AAV2D148</accession>
<dbReference type="Proteomes" id="UP001497516">
    <property type="component" value="Chromosome 10"/>
</dbReference>
<dbReference type="AlphaFoldDB" id="A0AAV2D148"/>
<gene>
    <name evidence="1" type="ORF">LTRI10_LOCUS9800</name>
</gene>
<keyword evidence="2" id="KW-1185">Reference proteome</keyword>
<reference evidence="1 2" key="1">
    <citation type="submission" date="2024-04" db="EMBL/GenBank/DDBJ databases">
        <authorList>
            <person name="Fracassetti M."/>
        </authorList>
    </citation>
    <scope>NUCLEOTIDE SEQUENCE [LARGE SCALE GENOMIC DNA]</scope>
</reference>
<evidence type="ECO:0000313" key="2">
    <source>
        <dbReference type="Proteomes" id="UP001497516"/>
    </source>
</evidence>
<evidence type="ECO:0000313" key="1">
    <source>
        <dbReference type="EMBL" id="CAL1363172.1"/>
    </source>
</evidence>
<proteinExistence type="predicted"/>